<reference evidence="5 6" key="1">
    <citation type="submission" date="2020-05" db="EMBL/GenBank/DDBJ databases">
        <title>Identification and distribution of gene clusters putatively required for synthesis of sphingolipid metabolism inhibitors in phylogenetically diverse species of the filamentous fungus Fusarium.</title>
        <authorList>
            <person name="Kim H.-S."/>
            <person name="Busman M."/>
            <person name="Brown D.W."/>
            <person name="Divon H."/>
            <person name="Uhlig S."/>
            <person name="Proctor R.H."/>
        </authorList>
    </citation>
    <scope>NUCLEOTIDE SEQUENCE [LARGE SCALE GENOMIC DNA]</scope>
    <source>
        <strain evidence="5 6">NRRL 20693</strain>
    </source>
</reference>
<dbReference type="PANTHER" id="PTHR42748">
    <property type="entry name" value="NITROGEN METABOLITE REPRESSION PROTEIN NMRA FAMILY MEMBER"/>
    <property type="match status" value="1"/>
</dbReference>
<dbReference type="PANTHER" id="PTHR42748:SF30">
    <property type="entry name" value="NMRA-LIKE DOMAIN-CONTAINING PROTEIN"/>
    <property type="match status" value="1"/>
</dbReference>
<evidence type="ECO:0000256" key="3">
    <source>
        <dbReference type="ARBA" id="ARBA00023002"/>
    </source>
</evidence>
<evidence type="ECO:0000259" key="4">
    <source>
        <dbReference type="Pfam" id="PF05368"/>
    </source>
</evidence>
<dbReference type="GO" id="GO:0005634">
    <property type="term" value="C:nucleus"/>
    <property type="evidence" value="ECO:0007669"/>
    <property type="project" value="TreeGrafter"/>
</dbReference>
<sequence>MSPQLITVFGALGAQGGSVVQSLLQNKSQSFKIRGTTRNTDSEKAKTLASQDVEMVKADGLVKRDMVEAFKNSWGVFVNTNSDDPSVNQTDGPSEFDMGKIIVDAAAEAGVRHFVYSGLASASKVTGGAVPNTAFDMKSAIVEYAKNKGAFETVNIVSPGWYLENHLVEEFAPVLGGFPFSADEEGYRTLHVPHWGGSNEIPFIDIGDDYGDLVHGIFLNPEKYNGQLVHGVSASETAEKLVVDFEKVTGEKARFVPIEDWKTMETYGEQSFETVKRMFGFCQYSGGLYYGVPNDLSSARELKARAAEAKGESRDTSELMSLEGFWKKYFSS</sequence>
<comment type="caution">
    <text evidence="5">The sequence shown here is derived from an EMBL/GenBank/DDBJ whole genome shotgun (WGS) entry which is preliminary data.</text>
</comment>
<protein>
    <submittedName>
        <fullName evidence="5">Family 1</fullName>
    </submittedName>
</protein>
<evidence type="ECO:0000256" key="2">
    <source>
        <dbReference type="ARBA" id="ARBA00022857"/>
    </source>
</evidence>
<dbReference type="InterPro" id="IPR008030">
    <property type="entry name" value="NmrA-like"/>
</dbReference>
<dbReference type="InterPro" id="IPR036291">
    <property type="entry name" value="NAD(P)-bd_dom_sf"/>
</dbReference>
<gene>
    <name evidence="5" type="ORF">FHETE_8114</name>
</gene>
<dbReference type="EMBL" id="JAAGWQ010000168">
    <property type="protein sequence ID" value="KAF5662224.1"/>
    <property type="molecule type" value="Genomic_DNA"/>
</dbReference>
<dbReference type="GO" id="GO:0016491">
    <property type="term" value="F:oxidoreductase activity"/>
    <property type="evidence" value="ECO:0007669"/>
    <property type="project" value="UniProtKB-KW"/>
</dbReference>
<dbReference type="CDD" id="cd05251">
    <property type="entry name" value="NmrA_like_SDR_a"/>
    <property type="match status" value="1"/>
</dbReference>
<dbReference type="InterPro" id="IPR051164">
    <property type="entry name" value="NmrA-like_oxidored"/>
</dbReference>
<dbReference type="AlphaFoldDB" id="A0A8H5WLG1"/>
<keyword evidence="6" id="KW-1185">Reference proteome</keyword>
<comment type="similarity">
    <text evidence="1">Belongs to the NmrA-type oxidoreductase family.</text>
</comment>
<evidence type="ECO:0000313" key="5">
    <source>
        <dbReference type="EMBL" id="KAF5662224.1"/>
    </source>
</evidence>
<organism evidence="5 6">
    <name type="scientific">Fusarium heterosporum</name>
    <dbReference type="NCBI Taxonomy" id="42747"/>
    <lineage>
        <taxon>Eukaryota</taxon>
        <taxon>Fungi</taxon>
        <taxon>Dikarya</taxon>
        <taxon>Ascomycota</taxon>
        <taxon>Pezizomycotina</taxon>
        <taxon>Sordariomycetes</taxon>
        <taxon>Hypocreomycetidae</taxon>
        <taxon>Hypocreales</taxon>
        <taxon>Nectriaceae</taxon>
        <taxon>Fusarium</taxon>
        <taxon>Fusarium heterosporum species complex</taxon>
    </lineage>
</organism>
<dbReference type="OrthoDB" id="300709at2759"/>
<feature type="domain" description="NmrA-like" evidence="4">
    <location>
        <begin position="4"/>
        <end position="287"/>
    </location>
</feature>
<dbReference type="Proteomes" id="UP000567885">
    <property type="component" value="Unassembled WGS sequence"/>
</dbReference>
<dbReference type="Pfam" id="PF05368">
    <property type="entry name" value="NmrA"/>
    <property type="match status" value="1"/>
</dbReference>
<dbReference type="Gene3D" id="3.90.25.10">
    <property type="entry name" value="UDP-galactose 4-epimerase, domain 1"/>
    <property type="match status" value="1"/>
</dbReference>
<keyword evidence="3" id="KW-0560">Oxidoreductase</keyword>
<dbReference type="Gene3D" id="3.40.50.720">
    <property type="entry name" value="NAD(P)-binding Rossmann-like Domain"/>
    <property type="match status" value="1"/>
</dbReference>
<accession>A0A8H5WLG1</accession>
<keyword evidence="2" id="KW-0521">NADP</keyword>
<name>A0A8H5WLG1_FUSHE</name>
<proteinExistence type="inferred from homology"/>
<evidence type="ECO:0000313" key="6">
    <source>
        <dbReference type="Proteomes" id="UP000567885"/>
    </source>
</evidence>
<evidence type="ECO:0000256" key="1">
    <source>
        <dbReference type="ARBA" id="ARBA00006328"/>
    </source>
</evidence>
<dbReference type="SUPFAM" id="SSF51735">
    <property type="entry name" value="NAD(P)-binding Rossmann-fold domains"/>
    <property type="match status" value="1"/>
</dbReference>